<sequence length="60" mass="6490">MSTNKSKRPSLIAYTVTGEGENTFFHKIGAAWSNSKGGYQIKLAALPVNGEIVLLPPKEE</sequence>
<dbReference type="RefSeq" id="WP_144360430.1">
    <property type="nucleotide sequence ID" value="NZ_VMNH01000030.1"/>
</dbReference>
<accession>A0A557RX23</accession>
<name>A0A557RX23_9GAMM</name>
<reference evidence="1 2" key="1">
    <citation type="submission" date="2019-07" db="EMBL/GenBank/DDBJ databases">
        <title>The pathways for chlorine oxyanion respiration interact through the shared metabolite chlorate.</title>
        <authorList>
            <person name="Barnum T.P."/>
            <person name="Cheng Y."/>
            <person name="Hill K.A."/>
            <person name="Lucas L.N."/>
            <person name="Carlson H.K."/>
            <person name="Coates J.D."/>
        </authorList>
    </citation>
    <scope>NUCLEOTIDE SEQUENCE [LARGE SCALE GENOMIC DNA]</scope>
    <source>
        <strain evidence="1 2">BK-1</strain>
    </source>
</reference>
<proteinExistence type="predicted"/>
<gene>
    <name evidence="1" type="ORF">FHP88_17700</name>
</gene>
<keyword evidence="2" id="KW-1185">Reference proteome</keyword>
<organism evidence="1 2">
    <name type="scientific">Sedimenticola selenatireducens</name>
    <dbReference type="NCBI Taxonomy" id="191960"/>
    <lineage>
        <taxon>Bacteria</taxon>
        <taxon>Pseudomonadati</taxon>
        <taxon>Pseudomonadota</taxon>
        <taxon>Gammaproteobacteria</taxon>
        <taxon>Chromatiales</taxon>
        <taxon>Sedimenticolaceae</taxon>
        <taxon>Sedimenticola</taxon>
    </lineage>
</organism>
<comment type="caution">
    <text evidence="1">The sequence shown here is derived from an EMBL/GenBank/DDBJ whole genome shotgun (WGS) entry which is preliminary data.</text>
</comment>
<dbReference type="Proteomes" id="UP000316649">
    <property type="component" value="Unassembled WGS sequence"/>
</dbReference>
<dbReference type="OrthoDB" id="7652274at2"/>
<dbReference type="EMBL" id="VMNH01000030">
    <property type="protein sequence ID" value="TVO69693.1"/>
    <property type="molecule type" value="Genomic_DNA"/>
</dbReference>
<evidence type="ECO:0000313" key="2">
    <source>
        <dbReference type="Proteomes" id="UP000316649"/>
    </source>
</evidence>
<protein>
    <submittedName>
        <fullName evidence="1">Uncharacterized protein</fullName>
    </submittedName>
</protein>
<evidence type="ECO:0000313" key="1">
    <source>
        <dbReference type="EMBL" id="TVO69693.1"/>
    </source>
</evidence>
<dbReference type="AlphaFoldDB" id="A0A557RX23"/>